<gene>
    <name evidence="2" type="ORF">C8F04DRAFT_714276</name>
</gene>
<evidence type="ECO:0000259" key="1">
    <source>
        <dbReference type="PROSITE" id="PS50097"/>
    </source>
</evidence>
<keyword evidence="3" id="KW-1185">Reference proteome</keyword>
<dbReference type="InterPro" id="IPR011333">
    <property type="entry name" value="SKP1/BTB/POZ_sf"/>
</dbReference>
<protein>
    <recommendedName>
        <fullName evidence="1">BTB domain-containing protein</fullName>
    </recommendedName>
</protein>
<proteinExistence type="predicted"/>
<dbReference type="PROSITE" id="PS50097">
    <property type="entry name" value="BTB"/>
    <property type="match status" value="1"/>
</dbReference>
<feature type="domain" description="BTB" evidence="1">
    <location>
        <begin position="26"/>
        <end position="95"/>
    </location>
</feature>
<dbReference type="Gene3D" id="3.30.710.10">
    <property type="entry name" value="Potassium Channel Kv1.1, Chain A"/>
    <property type="match status" value="1"/>
</dbReference>
<name>A0AAD6X100_9AGAR</name>
<dbReference type="CDD" id="cd18186">
    <property type="entry name" value="BTB_POZ_ZBTB_KLHL-like"/>
    <property type="match status" value="1"/>
</dbReference>
<dbReference type="InterPro" id="IPR000210">
    <property type="entry name" value="BTB/POZ_dom"/>
</dbReference>
<evidence type="ECO:0000313" key="3">
    <source>
        <dbReference type="Proteomes" id="UP001218188"/>
    </source>
</evidence>
<comment type="caution">
    <text evidence="2">The sequence shown here is derived from an EMBL/GenBank/DDBJ whole genome shotgun (WGS) entry which is preliminary data.</text>
</comment>
<evidence type="ECO:0000313" key="2">
    <source>
        <dbReference type="EMBL" id="KAJ7030831.1"/>
    </source>
</evidence>
<dbReference type="Pfam" id="PF00651">
    <property type="entry name" value="BTB"/>
    <property type="match status" value="1"/>
</dbReference>
<sequence>MSTTSRIAHFTTPSFVPRAPFDDPGADVILRSSDGIDFHVYRVVLSLASPFFKEMFTLPQPPSEPDVPTIPMAESAVVLDRTLRFWYPGAEPIAMPTLDELRDNFEYLIARYDMQFIVPFAKRQLRAHVQEHPVAVFAISCRYEWKDLAREAAKRSLSVPIRDVCDSPRPPHLNDITADTFHSLLLYHSQCARVATVPTSTLEWINRSDETPGANCTVGGGHSCPHDDRIWNYANAPGRPLVAWFAGHLKRLNATLANSPLARLDSPEVLTLAVKQMAACPFCKTNGFERLAKFTVALQAKIDRDIDSVELELNF</sequence>
<dbReference type="SUPFAM" id="SSF54695">
    <property type="entry name" value="POZ domain"/>
    <property type="match status" value="1"/>
</dbReference>
<accession>A0AAD6X100</accession>
<dbReference type="EMBL" id="JARJCM010000087">
    <property type="protein sequence ID" value="KAJ7030831.1"/>
    <property type="molecule type" value="Genomic_DNA"/>
</dbReference>
<dbReference type="Proteomes" id="UP001218188">
    <property type="component" value="Unassembled WGS sequence"/>
</dbReference>
<dbReference type="SMART" id="SM00225">
    <property type="entry name" value="BTB"/>
    <property type="match status" value="1"/>
</dbReference>
<dbReference type="AlphaFoldDB" id="A0AAD6X100"/>
<reference evidence="2" key="1">
    <citation type="submission" date="2023-03" db="EMBL/GenBank/DDBJ databases">
        <title>Massive genome expansion in bonnet fungi (Mycena s.s.) driven by repeated elements and novel gene families across ecological guilds.</title>
        <authorList>
            <consortium name="Lawrence Berkeley National Laboratory"/>
            <person name="Harder C.B."/>
            <person name="Miyauchi S."/>
            <person name="Viragh M."/>
            <person name="Kuo A."/>
            <person name="Thoen E."/>
            <person name="Andreopoulos B."/>
            <person name="Lu D."/>
            <person name="Skrede I."/>
            <person name="Drula E."/>
            <person name="Henrissat B."/>
            <person name="Morin E."/>
            <person name="Kohler A."/>
            <person name="Barry K."/>
            <person name="LaButti K."/>
            <person name="Morin E."/>
            <person name="Salamov A."/>
            <person name="Lipzen A."/>
            <person name="Mereny Z."/>
            <person name="Hegedus B."/>
            <person name="Baldrian P."/>
            <person name="Stursova M."/>
            <person name="Weitz H."/>
            <person name="Taylor A."/>
            <person name="Grigoriev I.V."/>
            <person name="Nagy L.G."/>
            <person name="Martin F."/>
            <person name="Kauserud H."/>
        </authorList>
    </citation>
    <scope>NUCLEOTIDE SEQUENCE</scope>
    <source>
        <strain evidence="2">CBHHK200</strain>
    </source>
</reference>
<organism evidence="2 3">
    <name type="scientific">Mycena alexandri</name>
    <dbReference type="NCBI Taxonomy" id="1745969"/>
    <lineage>
        <taxon>Eukaryota</taxon>
        <taxon>Fungi</taxon>
        <taxon>Dikarya</taxon>
        <taxon>Basidiomycota</taxon>
        <taxon>Agaricomycotina</taxon>
        <taxon>Agaricomycetes</taxon>
        <taxon>Agaricomycetidae</taxon>
        <taxon>Agaricales</taxon>
        <taxon>Marasmiineae</taxon>
        <taxon>Mycenaceae</taxon>
        <taxon>Mycena</taxon>
    </lineage>
</organism>